<proteinExistence type="predicted"/>
<dbReference type="Proteomes" id="UP000297535">
    <property type="component" value="Unassembled WGS sequence"/>
</dbReference>
<dbReference type="AlphaFoldDB" id="A0A4Z0NFZ6"/>
<reference evidence="2 3" key="1">
    <citation type="submission" date="2019-04" db="EMBL/GenBank/DDBJ databases">
        <authorList>
            <person name="Feng G."/>
            <person name="Zhu H."/>
        </authorList>
    </citation>
    <scope>NUCLEOTIDE SEQUENCE [LARGE SCALE GENOMIC DNA]</scope>
    <source>
        <strain evidence="2 3">6HR-1</strain>
    </source>
</reference>
<evidence type="ECO:0000313" key="2">
    <source>
        <dbReference type="EMBL" id="TGD94676.1"/>
    </source>
</evidence>
<keyword evidence="1" id="KW-1133">Transmembrane helix</keyword>
<dbReference type="EMBL" id="SRLB01000041">
    <property type="protein sequence ID" value="TGD94676.1"/>
    <property type="molecule type" value="Genomic_DNA"/>
</dbReference>
<gene>
    <name evidence="2" type="ORF">EU555_31635</name>
</gene>
<dbReference type="OrthoDB" id="7628565at2"/>
<keyword evidence="3" id="KW-1185">Reference proteome</keyword>
<comment type="caution">
    <text evidence="2">The sequence shown here is derived from an EMBL/GenBank/DDBJ whole genome shotgun (WGS) entry which is preliminary data.</text>
</comment>
<keyword evidence="1" id="KW-0812">Transmembrane</keyword>
<evidence type="ECO:0000313" key="3">
    <source>
        <dbReference type="Proteomes" id="UP000297535"/>
    </source>
</evidence>
<sequence>MSLIPDLFRGLGRRFWQCRRGTVIVVFSLVLPLLAIGSVGVAEVAEVMLTKTKLQRNVDAAAIQGAGEFGVDQSTATVERTRLYADGMAEPLRLRWTVASTAAIDAAARTVTVRQTANRASFFGNLLPPGGWNLAATATAIRTARKPLCVLGSQGTGAFGSPASVELQANSMITASDCLVQSNANMAAGAATTLWAGEARAAGSASGPIRPAAVTDAPAMADPFAAMRIDVPLLCDSLSLSLGSGTFYLNPGVHCGAITLLGTANLVLAPGDHYFLGPSLSVGGQSTITGSDVVVILKGLLTAQVTGSAVLQLEGRKSGPYAGFVLITDRSYSGDVGISTNNARKLIGTVYLPNASLTVDGNNNKVADQSPWTVVVARTIRTQGSANLTINSNYNSSTVPVPAGVGPQKDQPVRLAQ</sequence>
<protein>
    <submittedName>
        <fullName evidence="2">Pilus assembly protein</fullName>
    </submittedName>
</protein>
<dbReference type="RefSeq" id="WP_135419310.1">
    <property type="nucleotide sequence ID" value="NZ_SRLB01000041.1"/>
</dbReference>
<accession>A0A4Z0NFZ6</accession>
<name>A0A4Z0NFZ6_9HYPH</name>
<organism evidence="2 3">
    <name type="scientific">Methylobacterium nonmethylotrophicum</name>
    <dbReference type="NCBI Taxonomy" id="1141884"/>
    <lineage>
        <taxon>Bacteria</taxon>
        <taxon>Pseudomonadati</taxon>
        <taxon>Pseudomonadota</taxon>
        <taxon>Alphaproteobacteria</taxon>
        <taxon>Hyphomicrobiales</taxon>
        <taxon>Methylobacteriaceae</taxon>
        <taxon>Methylobacterium</taxon>
    </lineage>
</organism>
<evidence type="ECO:0000256" key="1">
    <source>
        <dbReference type="SAM" id="Phobius"/>
    </source>
</evidence>
<feature type="transmembrane region" description="Helical" evidence="1">
    <location>
        <begin position="21"/>
        <end position="42"/>
    </location>
</feature>
<keyword evidence="1" id="KW-0472">Membrane</keyword>